<evidence type="ECO:0000313" key="2">
    <source>
        <dbReference type="EMBL" id="EBX7089571.1"/>
    </source>
</evidence>
<comment type="caution">
    <text evidence="1">The sequence shown here is derived from an EMBL/GenBank/DDBJ whole genome shotgun (WGS) entry which is preliminary data.</text>
</comment>
<sequence length="58" mass="6218">MEHKLDIKTLRTIHTLCACGSVIQTAKLLGVSPGAISYTLNKARKITGTAFFFAPEPG</sequence>
<reference evidence="1" key="2">
    <citation type="submission" date="2018-06" db="EMBL/GenBank/DDBJ databases">
        <authorList>
            <person name="Ashton P.M."/>
            <person name="Dallman T."/>
            <person name="Nair S."/>
            <person name="De Pinna E."/>
            <person name="Peters T."/>
            <person name="Grant K."/>
        </authorList>
    </citation>
    <scope>NUCLEOTIDE SEQUENCE</scope>
    <source>
        <strain evidence="1">161071</strain>
        <strain evidence="2">307234</strain>
    </source>
</reference>
<dbReference type="AlphaFoldDB" id="A0A5I0FHG3"/>
<proteinExistence type="predicted"/>
<evidence type="ECO:0000313" key="3">
    <source>
        <dbReference type="EMBL" id="HAC6989993.1"/>
    </source>
</evidence>
<organism evidence="1">
    <name type="scientific">Salmonella enterica subsp. enterica serovar Napoli</name>
    <dbReference type="NCBI Taxonomy" id="1151001"/>
    <lineage>
        <taxon>Bacteria</taxon>
        <taxon>Pseudomonadati</taxon>
        <taxon>Pseudomonadota</taxon>
        <taxon>Gammaproteobacteria</taxon>
        <taxon>Enterobacterales</taxon>
        <taxon>Enterobacteriaceae</taxon>
        <taxon>Salmonella</taxon>
    </lineage>
</organism>
<dbReference type="InterPro" id="IPR036390">
    <property type="entry name" value="WH_DNA-bd_sf"/>
</dbReference>
<dbReference type="EMBL" id="AAHCRV010000016">
    <property type="protein sequence ID" value="EBU6390263.1"/>
    <property type="molecule type" value="Genomic_DNA"/>
</dbReference>
<dbReference type="EMBL" id="AAHMAG010000018">
    <property type="protein sequence ID" value="EBX7089571.1"/>
    <property type="molecule type" value="Genomic_DNA"/>
</dbReference>
<dbReference type="InterPro" id="IPR036388">
    <property type="entry name" value="WH-like_DNA-bd_sf"/>
</dbReference>
<accession>A0A5I0FHG3</accession>
<evidence type="ECO:0000313" key="1">
    <source>
        <dbReference type="EMBL" id="EBU6390263.1"/>
    </source>
</evidence>
<protein>
    <submittedName>
        <fullName evidence="1">LysR family transcriptional regulator</fullName>
    </submittedName>
</protein>
<dbReference type="Gene3D" id="1.10.10.10">
    <property type="entry name" value="Winged helix-like DNA-binding domain superfamily/Winged helix DNA-binding domain"/>
    <property type="match status" value="1"/>
</dbReference>
<dbReference type="SUPFAM" id="SSF46785">
    <property type="entry name" value="Winged helix' DNA-binding domain"/>
    <property type="match status" value="1"/>
</dbReference>
<dbReference type="EMBL" id="DAAMKA010000053">
    <property type="protein sequence ID" value="HAC6989993.1"/>
    <property type="molecule type" value="Genomic_DNA"/>
</dbReference>
<reference evidence="3" key="1">
    <citation type="journal article" date="2018" name="Genome Biol.">
        <title>SKESA: strategic k-mer extension for scrupulous assemblies.</title>
        <authorList>
            <person name="Souvorov A."/>
            <person name="Agarwala R."/>
            <person name="Lipman D.J."/>
        </authorList>
    </citation>
    <scope>NUCLEOTIDE SEQUENCE</scope>
    <source>
        <strain evidence="3">Salmonella enterica</strain>
    </source>
</reference>
<name>A0A5I0FHG3_SALET</name>
<gene>
    <name evidence="1" type="ORF">DRA33_09095</name>
    <name evidence="2" type="ORF">DS367_09885</name>
    <name evidence="3" type="ORF">G0E06_17710</name>
</gene>
<reference evidence="3" key="3">
    <citation type="submission" date="2018-07" db="EMBL/GenBank/DDBJ databases">
        <authorList>
            <consortium name="NCBI Pathogen Detection Project"/>
        </authorList>
    </citation>
    <scope>NUCLEOTIDE SEQUENCE</scope>
    <source>
        <strain evidence="3">Salmonella enterica</strain>
    </source>
</reference>